<keyword evidence="3" id="KW-1185">Reference proteome</keyword>
<feature type="region of interest" description="Disordered" evidence="1">
    <location>
        <begin position="306"/>
        <end position="327"/>
    </location>
</feature>
<dbReference type="OrthoDB" id="342616at2157"/>
<dbReference type="GeneID" id="35591895"/>
<dbReference type="KEGG" id="srub:C2R22_07355"/>
<accession>A0A2I8VHT2</accession>
<sequence>MNRRYALTLLVGVVAGCSSQSSEPTTTPEQTPPSETATETATATATAAGTDSAEPTETAVSADAIAASLNEVYAALEPALETLEVSDLDTDALAERLTRIRADIESAREAGEDEDRLGSLSDTRWIFDRIVRTFVRFDEAYTVHDRLREAYAASETSEETTAALERLKTLATEAASSAGTATSRYDSMDAFDPALDVSYEAFEDHVFRVSDTANALTPFARGLERAISARARYQEAVASYENESYRDAQSAFADLLNAFTEVRDRFEDAEGLSGPLASPLETYRCEARAGRLACVEYRAACREQLDDNPDRAERRRTQAEQRYTECD</sequence>
<feature type="region of interest" description="Disordered" evidence="1">
    <location>
        <begin position="17"/>
        <end position="57"/>
    </location>
</feature>
<proteinExistence type="predicted"/>
<dbReference type="EMBL" id="CP026309">
    <property type="protein sequence ID" value="AUV81492.1"/>
    <property type="molecule type" value="Genomic_DNA"/>
</dbReference>
<dbReference type="PROSITE" id="PS51257">
    <property type="entry name" value="PROKAR_LIPOPROTEIN"/>
    <property type="match status" value="1"/>
</dbReference>
<evidence type="ECO:0000313" key="2">
    <source>
        <dbReference type="EMBL" id="AUV81492.1"/>
    </source>
</evidence>
<dbReference type="RefSeq" id="WP_103425180.1">
    <property type="nucleotide sequence ID" value="NZ_CP026309.1"/>
</dbReference>
<organism evidence="2 3">
    <name type="scientific">Salinigranum rubrum</name>
    <dbReference type="NCBI Taxonomy" id="755307"/>
    <lineage>
        <taxon>Archaea</taxon>
        <taxon>Methanobacteriati</taxon>
        <taxon>Methanobacteriota</taxon>
        <taxon>Stenosarchaea group</taxon>
        <taxon>Halobacteria</taxon>
        <taxon>Halobacteriales</taxon>
        <taxon>Haloferacaceae</taxon>
        <taxon>Salinigranum</taxon>
    </lineage>
</organism>
<dbReference type="AlphaFoldDB" id="A0A2I8VHT2"/>
<feature type="compositionally biased region" description="Low complexity" evidence="1">
    <location>
        <begin position="18"/>
        <end position="48"/>
    </location>
</feature>
<evidence type="ECO:0000313" key="3">
    <source>
        <dbReference type="Proteomes" id="UP000236584"/>
    </source>
</evidence>
<gene>
    <name evidence="2" type="ORF">C2R22_07355</name>
</gene>
<dbReference type="Proteomes" id="UP000236584">
    <property type="component" value="Chromosome"/>
</dbReference>
<evidence type="ECO:0000256" key="1">
    <source>
        <dbReference type="SAM" id="MobiDB-lite"/>
    </source>
</evidence>
<protein>
    <submittedName>
        <fullName evidence="2">Uncharacterized protein</fullName>
    </submittedName>
</protein>
<name>A0A2I8VHT2_9EURY</name>
<reference evidence="2 3" key="1">
    <citation type="submission" date="2018-01" db="EMBL/GenBank/DDBJ databases">
        <title>Complete genome sequence of Salinigranum rubrum GX10T, an extremely halophilic archaeon isolated from a marine solar saltern.</title>
        <authorList>
            <person name="Han S."/>
        </authorList>
    </citation>
    <scope>NUCLEOTIDE SEQUENCE [LARGE SCALE GENOMIC DNA]</scope>
    <source>
        <strain evidence="2 3">GX10</strain>
    </source>
</reference>